<evidence type="ECO:0000313" key="3">
    <source>
        <dbReference type="Proteomes" id="UP001594351"/>
    </source>
</evidence>
<gene>
    <name evidence="2" type="ORF">ACFL27_21780</name>
</gene>
<keyword evidence="1" id="KW-1133">Transmembrane helix</keyword>
<sequence>MTAHEKESIFQNEQEVRLKLATCEKDLHKEKQKNTSLFFIIGGVLCFELGRMLQVLHELVAMVGSVTAVILSLYGIFHYFEVFTKSSHEK</sequence>
<evidence type="ECO:0008006" key="4">
    <source>
        <dbReference type="Google" id="ProtNLM"/>
    </source>
</evidence>
<protein>
    <recommendedName>
        <fullName evidence="4">DUF202 domain-containing protein</fullName>
    </recommendedName>
</protein>
<comment type="caution">
    <text evidence="2">The sequence shown here is derived from an EMBL/GenBank/DDBJ whole genome shotgun (WGS) entry which is preliminary data.</text>
</comment>
<evidence type="ECO:0000256" key="1">
    <source>
        <dbReference type="SAM" id="Phobius"/>
    </source>
</evidence>
<keyword evidence="1" id="KW-0812">Transmembrane</keyword>
<proteinExistence type="predicted"/>
<accession>A0ABV6Z2Z9</accession>
<dbReference type="EMBL" id="JBHPBY010000375">
    <property type="protein sequence ID" value="MFC1852837.1"/>
    <property type="molecule type" value="Genomic_DNA"/>
</dbReference>
<organism evidence="2 3">
    <name type="scientific">candidate division CSSED10-310 bacterium</name>
    <dbReference type="NCBI Taxonomy" id="2855610"/>
    <lineage>
        <taxon>Bacteria</taxon>
        <taxon>Bacteria division CSSED10-310</taxon>
    </lineage>
</organism>
<feature type="transmembrane region" description="Helical" evidence="1">
    <location>
        <begin position="35"/>
        <end position="53"/>
    </location>
</feature>
<reference evidence="2 3" key="1">
    <citation type="submission" date="2024-09" db="EMBL/GenBank/DDBJ databases">
        <title>Laminarin stimulates single cell rates of sulfate reduction while oxygen inhibits transcriptomic activity in coastal marine sediment.</title>
        <authorList>
            <person name="Lindsay M."/>
            <person name="Orcutt B."/>
            <person name="Emerson D."/>
            <person name="Stepanauskas R."/>
            <person name="D'Angelo T."/>
        </authorList>
    </citation>
    <scope>NUCLEOTIDE SEQUENCE [LARGE SCALE GENOMIC DNA]</scope>
    <source>
        <strain evidence="2">SAG AM-311-K15</strain>
    </source>
</reference>
<name>A0ABV6Z2Z9_UNCC1</name>
<keyword evidence="3" id="KW-1185">Reference proteome</keyword>
<keyword evidence="1" id="KW-0472">Membrane</keyword>
<dbReference type="Proteomes" id="UP001594351">
    <property type="component" value="Unassembled WGS sequence"/>
</dbReference>
<evidence type="ECO:0000313" key="2">
    <source>
        <dbReference type="EMBL" id="MFC1852837.1"/>
    </source>
</evidence>
<feature type="transmembrane region" description="Helical" evidence="1">
    <location>
        <begin position="59"/>
        <end position="80"/>
    </location>
</feature>